<evidence type="ECO:0000256" key="1">
    <source>
        <dbReference type="SAM" id="MobiDB-lite"/>
    </source>
</evidence>
<gene>
    <name evidence="3" type="ORF">DL762_001567</name>
</gene>
<feature type="region of interest" description="Disordered" evidence="1">
    <location>
        <begin position="124"/>
        <end position="168"/>
    </location>
</feature>
<dbReference type="EMBL" id="QJNS01000025">
    <property type="protein sequence ID" value="RYO92664.1"/>
    <property type="molecule type" value="Genomic_DNA"/>
</dbReference>
<evidence type="ECO:0000256" key="2">
    <source>
        <dbReference type="SAM" id="SignalP"/>
    </source>
</evidence>
<feature type="signal peptide" evidence="2">
    <location>
        <begin position="1"/>
        <end position="18"/>
    </location>
</feature>
<name>A0ABY0HKG3_9PEZI</name>
<evidence type="ECO:0008006" key="5">
    <source>
        <dbReference type="Google" id="ProtNLM"/>
    </source>
</evidence>
<reference evidence="3 4" key="1">
    <citation type="submission" date="2018-06" db="EMBL/GenBank/DDBJ databases">
        <title>Complete Genomes of Monosporascus.</title>
        <authorList>
            <person name="Robinson A.J."/>
            <person name="Natvig D.O."/>
        </authorList>
    </citation>
    <scope>NUCLEOTIDE SEQUENCE [LARGE SCALE GENOMIC DNA]</scope>
    <source>
        <strain evidence="3 4">CBS 609.92</strain>
    </source>
</reference>
<proteinExistence type="predicted"/>
<accession>A0ABY0HKG3</accession>
<evidence type="ECO:0000313" key="3">
    <source>
        <dbReference type="EMBL" id="RYO92664.1"/>
    </source>
</evidence>
<organism evidence="3 4">
    <name type="scientific">Monosporascus cannonballus</name>
    <dbReference type="NCBI Taxonomy" id="155416"/>
    <lineage>
        <taxon>Eukaryota</taxon>
        <taxon>Fungi</taxon>
        <taxon>Dikarya</taxon>
        <taxon>Ascomycota</taxon>
        <taxon>Pezizomycotina</taxon>
        <taxon>Sordariomycetes</taxon>
        <taxon>Xylariomycetidae</taxon>
        <taxon>Xylariales</taxon>
        <taxon>Xylariales incertae sedis</taxon>
        <taxon>Monosporascus</taxon>
    </lineage>
</organism>
<dbReference type="Proteomes" id="UP000294003">
    <property type="component" value="Unassembled WGS sequence"/>
</dbReference>
<keyword evidence="2" id="KW-0732">Signal</keyword>
<feature type="chain" id="PRO_5047507382" description="Infection structure specific protein" evidence="2">
    <location>
        <begin position="19"/>
        <end position="190"/>
    </location>
</feature>
<keyword evidence="4" id="KW-1185">Reference proteome</keyword>
<protein>
    <recommendedName>
        <fullName evidence="5">Infection structure specific protein</fullName>
    </recommendedName>
</protein>
<sequence>MFTKALLSTTAFAAAASAFVPNLQARQTGTTGFSEECQSAMNDVMPLYSSMPTPPPAVMSAITASPAADPCATPDLSGSALSQWESYTSEINDWASSNSAALQSALQECTEFTQYASVPVCTGSAAQPTGSSSDDSTGTSSGDASGATGADGPSGTEGGNATETPGAASRQTGMMAAAAVVAAAVLGFVL</sequence>
<feature type="compositionally biased region" description="Low complexity" evidence="1">
    <location>
        <begin position="128"/>
        <end position="154"/>
    </location>
</feature>
<comment type="caution">
    <text evidence="3">The sequence shown here is derived from an EMBL/GenBank/DDBJ whole genome shotgun (WGS) entry which is preliminary data.</text>
</comment>
<evidence type="ECO:0000313" key="4">
    <source>
        <dbReference type="Proteomes" id="UP000294003"/>
    </source>
</evidence>